<dbReference type="RefSeq" id="WP_041109080.1">
    <property type="nucleotide sequence ID" value="NZ_CP007511.1"/>
</dbReference>
<reference evidence="4 6" key="2">
    <citation type="submission" date="2016-10" db="EMBL/GenBank/DDBJ databases">
        <authorList>
            <person name="Varghese N."/>
            <person name="Submissions S."/>
        </authorList>
    </citation>
    <scope>NUCLEOTIDE SEQUENCE [LARGE SCALE GENOMIC DNA]</scope>
    <source>
        <strain evidence="4 6">DSM 6083</strain>
    </source>
</reference>
<reference evidence="3 5" key="3">
    <citation type="journal article" name="Genome Announc.">
        <title>Complete Genome Sequence of Pseudomonas balearica DSM 6083T.</title>
        <authorList>
            <person name="Bennasar-Figueras A."/>
            <person name="Salva-Serra F."/>
            <person name="Jaen-Luchoro D."/>
            <person name="Segui C."/>
            <person name="Aliaga F."/>
            <person name="Busquets A."/>
            <person name="Gomila M."/>
            <person name="Moore E.R."/>
            <person name="Lalucat J."/>
        </authorList>
    </citation>
    <scope>NUCLEOTIDE SEQUENCE [LARGE SCALE GENOMIC DNA]</scope>
    <source>
        <strain evidence="5">DSM 6083</strain>
        <strain evidence="3">DSM6083</strain>
    </source>
</reference>
<feature type="transmembrane region" description="Helical" evidence="1">
    <location>
        <begin position="139"/>
        <end position="159"/>
    </location>
</feature>
<keyword evidence="1" id="KW-0812">Transmembrane</keyword>
<evidence type="ECO:0000313" key="5">
    <source>
        <dbReference type="Proteomes" id="UP000031271"/>
    </source>
</evidence>
<dbReference type="AlphaFoldDB" id="A0A8D4C107"/>
<sequence length="343" mass="38658">MTTTAKPKSLFRYADGRLPNTLAIGYTLFGYVGGIALLFAGSAWLNALGTLLLAHAMIIAAYLIHEFAHGTIFSVPRHNVWAGNLCSWMAGSCYAEFQDLRKKHMRHHVDRADVITFDSKAFLLACPGWVRRLVLALEWAYIPAVELIMHGYVIVLPFITGNDKHRARRRQVALTLAVRGLLFTVMGLVSLKALALYLLAWLIMLSVLRFADAYQHTYDAFAVLEEGAVPDDKPRDRRYEQQNTFSNVVSLRWPALNLLLLNFSYHNAHHEKPVAPWYRLPRLHEELYGSAYAQVIPMRQLLGPFHRYRLKRVLSDDYGVVGEGPGKAEGFYGAVGVSFLTAV</sequence>
<reference evidence="5" key="1">
    <citation type="submission" date="2014-03" db="EMBL/GenBank/DDBJ databases">
        <title>Complete genome of Pseudomonas balearica DSM 6083T, a sewage water isolate from an enrichment with 2-methylnaphthalene.</title>
        <authorList>
            <person name="Salva-Serra F."/>
            <person name="Jaen-Luchoro D."/>
            <person name="Busquets A."/>
            <person name="Pena A."/>
            <person name="Gomila M."/>
            <person name="Bosch R."/>
            <person name="Nogales B."/>
            <person name="Garcia-Valdes E."/>
            <person name="Lalucat J."/>
            <person name="Bennasar A."/>
        </authorList>
    </citation>
    <scope>NUCLEOTIDE SEQUENCE [LARGE SCALE GENOMIC DNA]</scope>
    <source>
        <strain evidence="5">DSM 6083</strain>
    </source>
</reference>
<dbReference type="KEGG" id="pbm:CL52_00650"/>
<dbReference type="Pfam" id="PF00487">
    <property type="entry name" value="FA_desaturase"/>
    <property type="match status" value="1"/>
</dbReference>
<gene>
    <name evidence="3" type="ORF">CL52_00650</name>
    <name evidence="4" type="ORF">SAMN05660875_101135</name>
</gene>
<keyword evidence="1" id="KW-0472">Membrane</keyword>
<keyword evidence="1" id="KW-1133">Transmembrane helix</keyword>
<dbReference type="EMBL" id="CP007511">
    <property type="protein sequence ID" value="AJE13625.1"/>
    <property type="molecule type" value="Genomic_DNA"/>
</dbReference>
<dbReference type="GeneID" id="77258437"/>
<dbReference type="PANTHER" id="PTHR12879:SF8">
    <property type="entry name" value="SPHINGOLIPID DELTA(4)-DESATURASE DES1"/>
    <property type="match status" value="1"/>
</dbReference>
<keyword evidence="6" id="KW-1185">Reference proteome</keyword>
<dbReference type="Proteomes" id="UP000031271">
    <property type="component" value="Chromosome"/>
</dbReference>
<evidence type="ECO:0000313" key="6">
    <source>
        <dbReference type="Proteomes" id="UP000182276"/>
    </source>
</evidence>
<accession>A0A8D4C107</accession>
<protein>
    <submittedName>
        <fullName evidence="4">Fatty acid desaturase</fullName>
    </submittedName>
</protein>
<feature type="transmembrane region" description="Helical" evidence="1">
    <location>
        <begin position="21"/>
        <end position="41"/>
    </location>
</feature>
<feature type="domain" description="Fatty acid desaturase" evidence="2">
    <location>
        <begin position="43"/>
        <end position="300"/>
    </location>
</feature>
<dbReference type="GO" id="GO:0042284">
    <property type="term" value="F:sphingolipid delta-4 desaturase activity"/>
    <property type="evidence" value="ECO:0007669"/>
    <property type="project" value="TreeGrafter"/>
</dbReference>
<dbReference type="GO" id="GO:0046513">
    <property type="term" value="P:ceramide biosynthetic process"/>
    <property type="evidence" value="ECO:0007669"/>
    <property type="project" value="TreeGrafter"/>
</dbReference>
<proteinExistence type="predicted"/>
<evidence type="ECO:0000256" key="1">
    <source>
        <dbReference type="SAM" id="Phobius"/>
    </source>
</evidence>
<evidence type="ECO:0000259" key="2">
    <source>
        <dbReference type="Pfam" id="PF00487"/>
    </source>
</evidence>
<dbReference type="GO" id="GO:0016020">
    <property type="term" value="C:membrane"/>
    <property type="evidence" value="ECO:0007669"/>
    <property type="project" value="GOC"/>
</dbReference>
<dbReference type="InterPro" id="IPR005804">
    <property type="entry name" value="FA_desaturase_dom"/>
</dbReference>
<evidence type="ECO:0000313" key="3">
    <source>
        <dbReference type="EMBL" id="AJE13625.1"/>
    </source>
</evidence>
<dbReference type="EMBL" id="FNHO01000001">
    <property type="protein sequence ID" value="SDL92776.1"/>
    <property type="molecule type" value="Genomic_DNA"/>
</dbReference>
<name>A0A8D4C107_9GAMM</name>
<dbReference type="PANTHER" id="PTHR12879">
    <property type="entry name" value="SPHINGOLIPID DELTA 4 DESATURASE/C-4 HYDROXYLASE PROTEIN DES2"/>
    <property type="match status" value="1"/>
</dbReference>
<organism evidence="3 5">
    <name type="scientific">Stutzerimonas balearica DSM 6083</name>
    <dbReference type="NCBI Taxonomy" id="1123016"/>
    <lineage>
        <taxon>Bacteria</taxon>
        <taxon>Pseudomonadati</taxon>
        <taxon>Pseudomonadota</taxon>
        <taxon>Gammaproteobacteria</taxon>
        <taxon>Pseudomonadales</taxon>
        <taxon>Pseudomonadaceae</taxon>
        <taxon>Stutzerimonas</taxon>
    </lineage>
</organism>
<evidence type="ECO:0000313" key="4">
    <source>
        <dbReference type="EMBL" id="SDL92776.1"/>
    </source>
</evidence>
<feature type="transmembrane region" description="Helical" evidence="1">
    <location>
        <begin position="47"/>
        <end position="68"/>
    </location>
</feature>
<dbReference type="Proteomes" id="UP000182276">
    <property type="component" value="Unassembled WGS sequence"/>
</dbReference>